<evidence type="ECO:0000313" key="4">
    <source>
        <dbReference type="Proteomes" id="UP000440668"/>
    </source>
</evidence>
<protein>
    <submittedName>
        <fullName evidence="2">DUF1801 domain-containing protein</fullName>
    </submittedName>
</protein>
<name>A0A6N7ZIA3_9MICO</name>
<dbReference type="Proteomes" id="UP000440668">
    <property type="component" value="Unassembled WGS sequence"/>
</dbReference>
<organism evidence="2 4">
    <name type="scientific">Cellulosimicrobium composti</name>
    <dbReference type="NCBI Taxonomy" id="2672572"/>
    <lineage>
        <taxon>Bacteria</taxon>
        <taxon>Bacillati</taxon>
        <taxon>Actinomycetota</taxon>
        <taxon>Actinomycetes</taxon>
        <taxon>Micrococcales</taxon>
        <taxon>Promicromonosporaceae</taxon>
        <taxon>Cellulosimicrobium</taxon>
    </lineage>
</organism>
<reference evidence="3" key="2">
    <citation type="submission" date="2020-01" db="EMBL/GenBank/DDBJ databases">
        <authorList>
            <person name="Aviles F."/>
            <person name="Meyer T.E."/>
            <person name="Kyndt J.A."/>
        </authorList>
    </citation>
    <scope>NUCLEOTIDE SEQUENCE</scope>
    <source>
        <strain evidence="3">SE3</strain>
    </source>
</reference>
<sequence length="154" mass="16682">MAASENKTQPTDADVEAYLASVEHPVRRRDARRLVEMLSRVTGERPRLWGPSIVGFGSYHYRYASGREGDTAAAGFSPRKAATTVYLMDGVDAHTDLLARLGPHTVGKGCLYLKDLDAVDLAVLEEVVRRSYATLTGTPAFGTRLAGRSEPDGS</sequence>
<evidence type="ECO:0000313" key="2">
    <source>
        <dbReference type="EMBL" id="MTG89030.1"/>
    </source>
</evidence>
<comment type="caution">
    <text evidence="2">The sequence shown here is derived from an EMBL/GenBank/DDBJ whole genome shotgun (WGS) entry which is preliminary data.</text>
</comment>
<evidence type="ECO:0000259" key="1">
    <source>
        <dbReference type="Pfam" id="PF08818"/>
    </source>
</evidence>
<keyword evidence="5" id="KW-1185">Reference proteome</keyword>
<dbReference type="Pfam" id="PF08818">
    <property type="entry name" value="DUF1801"/>
    <property type="match status" value="1"/>
</dbReference>
<dbReference type="EMBL" id="WMKA01000015">
    <property type="protein sequence ID" value="MTG89030.1"/>
    <property type="molecule type" value="Genomic_DNA"/>
</dbReference>
<reference evidence="3 5" key="3">
    <citation type="journal article" date="2021" name="Arch. Microbiol.">
        <title>Cellulosimicrobium fucosivorans sp. nov., isolated from San Elijo Lagoon, contains a fucose metabolic pathway linked to carotenoid production.</title>
        <authorList>
            <person name="Aviles F.A."/>
            <person name="Kyndt J.A."/>
        </authorList>
    </citation>
    <scope>NUCLEOTIDE SEQUENCE [LARGE SCALE GENOMIC DNA]</scope>
    <source>
        <strain evidence="3 5">SE3</strain>
    </source>
</reference>
<evidence type="ECO:0000313" key="5">
    <source>
        <dbReference type="Proteomes" id="UP000471672"/>
    </source>
</evidence>
<evidence type="ECO:0000313" key="3">
    <source>
        <dbReference type="EMBL" id="NDO89059.1"/>
    </source>
</evidence>
<dbReference type="InterPro" id="IPR014922">
    <property type="entry name" value="YdhG-like"/>
</dbReference>
<gene>
    <name evidence="2" type="ORF">GJV82_08745</name>
    <name evidence="3" type="ORF">GYH36_06250</name>
</gene>
<dbReference type="EMBL" id="JAAFAN010000014">
    <property type="protein sequence ID" value="NDO89059.1"/>
    <property type="molecule type" value="Genomic_DNA"/>
</dbReference>
<dbReference type="Proteomes" id="UP000471672">
    <property type="component" value="Unassembled WGS sequence"/>
</dbReference>
<accession>A0A6N7ZIA3</accession>
<reference evidence="2 4" key="1">
    <citation type="submission" date="2019-11" db="EMBL/GenBank/DDBJ databases">
        <title>Cellulosimicrobium composti sp. nov. isolated from a compost.</title>
        <authorList>
            <person name="Yang Y."/>
        </authorList>
    </citation>
    <scope>NUCLEOTIDE SEQUENCE [LARGE SCALE GENOMIC DNA]</scope>
    <source>
        <strain evidence="2 4">BIT-GX5</strain>
    </source>
</reference>
<dbReference type="AlphaFoldDB" id="A0A6N7ZIA3"/>
<proteinExistence type="predicted"/>
<dbReference type="RefSeq" id="WP_155098933.1">
    <property type="nucleotide sequence ID" value="NZ_JAAFAN010000014.1"/>
</dbReference>
<feature type="domain" description="YdhG-like" evidence="1">
    <location>
        <begin position="27"/>
        <end position="130"/>
    </location>
</feature>